<gene>
    <name evidence="2" type="ORF">E2C01_072802</name>
</gene>
<feature type="compositionally biased region" description="Polar residues" evidence="1">
    <location>
        <begin position="28"/>
        <end position="38"/>
    </location>
</feature>
<proteinExistence type="predicted"/>
<dbReference type="AlphaFoldDB" id="A0A5B7IBN5"/>
<feature type="region of interest" description="Disordered" evidence="1">
    <location>
        <begin position="1"/>
        <end position="50"/>
    </location>
</feature>
<evidence type="ECO:0000256" key="1">
    <source>
        <dbReference type="SAM" id="MobiDB-lite"/>
    </source>
</evidence>
<feature type="compositionally biased region" description="Basic residues" evidence="1">
    <location>
        <begin position="1"/>
        <end position="18"/>
    </location>
</feature>
<organism evidence="2 3">
    <name type="scientific">Portunus trituberculatus</name>
    <name type="common">Swimming crab</name>
    <name type="synonym">Neptunus trituberculatus</name>
    <dbReference type="NCBI Taxonomy" id="210409"/>
    <lineage>
        <taxon>Eukaryota</taxon>
        <taxon>Metazoa</taxon>
        <taxon>Ecdysozoa</taxon>
        <taxon>Arthropoda</taxon>
        <taxon>Crustacea</taxon>
        <taxon>Multicrustacea</taxon>
        <taxon>Malacostraca</taxon>
        <taxon>Eumalacostraca</taxon>
        <taxon>Eucarida</taxon>
        <taxon>Decapoda</taxon>
        <taxon>Pleocyemata</taxon>
        <taxon>Brachyura</taxon>
        <taxon>Eubrachyura</taxon>
        <taxon>Portunoidea</taxon>
        <taxon>Portunidae</taxon>
        <taxon>Portuninae</taxon>
        <taxon>Portunus</taxon>
    </lineage>
</organism>
<comment type="caution">
    <text evidence="2">The sequence shown here is derived from an EMBL/GenBank/DDBJ whole genome shotgun (WGS) entry which is preliminary data.</text>
</comment>
<sequence length="103" mass="11629">MNDKTNRKRHEKRRYTKRTQKDGRVRSVTPNVTPTSSHGGVKRMSARASPSSITESHLALHLTPHPTSVLDVLAALFVSCRWKSSSPRRIALSIKWYCGQAFV</sequence>
<evidence type="ECO:0000313" key="2">
    <source>
        <dbReference type="EMBL" id="MPC78318.1"/>
    </source>
</evidence>
<dbReference type="EMBL" id="VSRR010048116">
    <property type="protein sequence ID" value="MPC78318.1"/>
    <property type="molecule type" value="Genomic_DNA"/>
</dbReference>
<protein>
    <submittedName>
        <fullName evidence="2">Uncharacterized protein</fullName>
    </submittedName>
</protein>
<evidence type="ECO:0000313" key="3">
    <source>
        <dbReference type="Proteomes" id="UP000324222"/>
    </source>
</evidence>
<reference evidence="2 3" key="1">
    <citation type="submission" date="2019-05" db="EMBL/GenBank/DDBJ databases">
        <title>Another draft genome of Portunus trituberculatus and its Hox gene families provides insights of decapod evolution.</title>
        <authorList>
            <person name="Jeong J.-H."/>
            <person name="Song I."/>
            <person name="Kim S."/>
            <person name="Choi T."/>
            <person name="Kim D."/>
            <person name="Ryu S."/>
            <person name="Kim W."/>
        </authorList>
    </citation>
    <scope>NUCLEOTIDE SEQUENCE [LARGE SCALE GENOMIC DNA]</scope>
    <source>
        <tissue evidence="2">Muscle</tissue>
    </source>
</reference>
<name>A0A5B7IBN5_PORTR</name>
<dbReference type="Proteomes" id="UP000324222">
    <property type="component" value="Unassembled WGS sequence"/>
</dbReference>
<keyword evidence="3" id="KW-1185">Reference proteome</keyword>
<accession>A0A5B7IBN5</accession>